<accession>A0A9X4NQ95</accession>
<keyword evidence="4" id="KW-1185">Reference proteome</keyword>
<reference evidence="3" key="1">
    <citation type="submission" date="2013-01" db="EMBL/GenBank/DDBJ databases">
        <title>Genome draft of Hydrogenophaga taeniospiralis 2K1.</title>
        <authorList>
            <person name="Gomila M."/>
            <person name="Lalucat J."/>
        </authorList>
    </citation>
    <scope>NUCLEOTIDE SEQUENCE</scope>
    <source>
        <strain evidence="3">CCUG 15921</strain>
    </source>
</reference>
<dbReference type="PANTHER" id="PTHR37089">
    <property type="entry name" value="PROTEIN U-RELATED"/>
    <property type="match status" value="1"/>
</dbReference>
<dbReference type="EMBL" id="AOGK01000003">
    <property type="protein sequence ID" value="MDG5974594.1"/>
    <property type="molecule type" value="Genomic_DNA"/>
</dbReference>
<dbReference type="RefSeq" id="WP_068173479.1">
    <property type="nucleotide sequence ID" value="NZ_AOGK01000003.1"/>
</dbReference>
<keyword evidence="1" id="KW-0732">Signal</keyword>
<dbReference type="Pfam" id="PF05229">
    <property type="entry name" value="SCPU"/>
    <property type="match status" value="1"/>
</dbReference>
<dbReference type="PROSITE" id="PS51257">
    <property type="entry name" value="PROKAR_LIPOPROTEIN"/>
    <property type="match status" value="1"/>
</dbReference>
<name>A0A9X4NQ95_9BURK</name>
<dbReference type="InterPro" id="IPR007893">
    <property type="entry name" value="Spore_coat_U/FanG"/>
</dbReference>
<feature type="domain" description="Spore coat protein U/FanG" evidence="2">
    <location>
        <begin position="25"/>
        <end position="160"/>
    </location>
</feature>
<evidence type="ECO:0000259" key="2">
    <source>
        <dbReference type="Pfam" id="PF05229"/>
    </source>
</evidence>
<comment type="caution">
    <text evidence="3">The sequence shown here is derived from an EMBL/GenBank/DDBJ whole genome shotgun (WGS) entry which is preliminary data.</text>
</comment>
<evidence type="ECO:0000313" key="3">
    <source>
        <dbReference type="EMBL" id="MDG5974594.1"/>
    </source>
</evidence>
<dbReference type="PANTHER" id="PTHR37089:SF3">
    <property type="entry name" value="EXPORTED PROTEIN"/>
    <property type="match status" value="1"/>
</dbReference>
<evidence type="ECO:0000313" key="4">
    <source>
        <dbReference type="Proteomes" id="UP001152876"/>
    </source>
</evidence>
<sequence length="164" mass="16453">MKKRLLGVGLGLGLLGLSPSAFALCTVLCSCSASTSSVAFGVHDPLSGSATSSTGNVAVTCGGVLGLLVPYDIELSPGGYGTYSARQMGSGANRLNYNLYTSGAYATVWGDGSGSTQIVSGSVTIVLLGGTTENHTVFGRIPAGQTSVVPGSYSDTVTVTVIYQ</sequence>
<organism evidence="3 4">
    <name type="scientific">Hydrogenophaga taeniospiralis CCUG 15921</name>
    <dbReference type="NCBI Taxonomy" id="1281780"/>
    <lineage>
        <taxon>Bacteria</taxon>
        <taxon>Pseudomonadati</taxon>
        <taxon>Pseudomonadota</taxon>
        <taxon>Betaproteobacteria</taxon>
        <taxon>Burkholderiales</taxon>
        <taxon>Comamonadaceae</taxon>
        <taxon>Hydrogenophaga</taxon>
    </lineage>
</organism>
<evidence type="ECO:0000256" key="1">
    <source>
        <dbReference type="SAM" id="SignalP"/>
    </source>
</evidence>
<dbReference type="AlphaFoldDB" id="A0A9X4NQ95"/>
<feature type="signal peptide" evidence="1">
    <location>
        <begin position="1"/>
        <end position="23"/>
    </location>
</feature>
<dbReference type="InterPro" id="IPR053167">
    <property type="entry name" value="Spore_coat_component"/>
</dbReference>
<gene>
    <name evidence="3" type="ORF">H010_04977</name>
</gene>
<protein>
    <submittedName>
        <fullName evidence="3">Lipoprotein</fullName>
    </submittedName>
</protein>
<dbReference type="OrthoDB" id="8588792at2"/>
<dbReference type="SMART" id="SM00972">
    <property type="entry name" value="SCPU"/>
    <property type="match status" value="1"/>
</dbReference>
<dbReference type="Proteomes" id="UP001152876">
    <property type="component" value="Unassembled WGS sequence"/>
</dbReference>
<feature type="chain" id="PRO_5040747461" evidence="1">
    <location>
        <begin position="24"/>
        <end position="164"/>
    </location>
</feature>
<proteinExistence type="predicted"/>
<keyword evidence="3" id="KW-0449">Lipoprotein</keyword>